<reference evidence="1" key="1">
    <citation type="submission" date="2023-03" db="EMBL/GenBank/DDBJ databases">
        <title>Chromosome-level genomes of two armyworms, Mythimna separata and Mythimna loreyi, provide insights into the biosynthesis and reception of sex pheromones.</title>
        <authorList>
            <person name="Zhao H."/>
        </authorList>
    </citation>
    <scope>NUCLEOTIDE SEQUENCE</scope>
    <source>
        <strain evidence="1">BeijingLab</strain>
    </source>
</reference>
<gene>
    <name evidence="1" type="ORF">PYW08_000485</name>
</gene>
<accession>A0ACC2RCM5</accession>
<evidence type="ECO:0000313" key="2">
    <source>
        <dbReference type="Proteomes" id="UP001231649"/>
    </source>
</evidence>
<proteinExistence type="predicted"/>
<dbReference type="EMBL" id="CM056777">
    <property type="protein sequence ID" value="KAJ8737890.1"/>
    <property type="molecule type" value="Genomic_DNA"/>
</dbReference>
<organism evidence="1 2">
    <name type="scientific">Mythimna loreyi</name>
    <dbReference type="NCBI Taxonomy" id="667449"/>
    <lineage>
        <taxon>Eukaryota</taxon>
        <taxon>Metazoa</taxon>
        <taxon>Ecdysozoa</taxon>
        <taxon>Arthropoda</taxon>
        <taxon>Hexapoda</taxon>
        <taxon>Insecta</taxon>
        <taxon>Pterygota</taxon>
        <taxon>Neoptera</taxon>
        <taxon>Endopterygota</taxon>
        <taxon>Lepidoptera</taxon>
        <taxon>Glossata</taxon>
        <taxon>Ditrysia</taxon>
        <taxon>Noctuoidea</taxon>
        <taxon>Noctuidae</taxon>
        <taxon>Noctuinae</taxon>
        <taxon>Hadenini</taxon>
        <taxon>Mythimna</taxon>
    </lineage>
</organism>
<protein>
    <submittedName>
        <fullName evidence="1">Uncharacterized protein</fullName>
    </submittedName>
</protein>
<name>A0ACC2RCM5_9NEOP</name>
<dbReference type="Proteomes" id="UP001231649">
    <property type="component" value="Chromosome 1"/>
</dbReference>
<comment type="caution">
    <text evidence="1">The sequence shown here is derived from an EMBL/GenBank/DDBJ whole genome shotgun (WGS) entry which is preliminary data.</text>
</comment>
<evidence type="ECO:0000313" key="1">
    <source>
        <dbReference type="EMBL" id="KAJ8737890.1"/>
    </source>
</evidence>
<sequence length="224" mass="25001">MNDSLLSHRHPHEHRHCTPRRQLVSIRQASGDDPEYVVNLDERRPVVVAAMRDVEDERHDTALRCLQERTLNVAAAEAERRPQQDQAASRRPAGFSQQGVSRRSHHDYGSSSMGPFNTYSADRQTAFGLPQMSPDRPLWSNAQSASRRSRRVSGGPCVRPSATSSAERRSQQDGSPLQDLSDQALGFSQPAVCRRHRQEARPVATYSGSQMPPASSNLRPDGHY</sequence>
<keyword evidence="2" id="KW-1185">Reference proteome</keyword>